<dbReference type="AlphaFoldDB" id="A0A2G9YCR6"/>
<organism evidence="2 3">
    <name type="scientific">Candidatus Portnoybacteria bacterium CG23_combo_of_CG06-09_8_20_14_all_37_13</name>
    <dbReference type="NCBI Taxonomy" id="1974819"/>
    <lineage>
        <taxon>Bacteria</taxon>
        <taxon>Candidatus Portnoyibacteriota</taxon>
    </lineage>
</organism>
<evidence type="ECO:0000313" key="2">
    <source>
        <dbReference type="EMBL" id="PIP17039.1"/>
    </source>
</evidence>
<evidence type="ECO:0000256" key="1">
    <source>
        <dbReference type="SAM" id="Phobius"/>
    </source>
</evidence>
<reference evidence="2 3" key="1">
    <citation type="submission" date="2017-09" db="EMBL/GenBank/DDBJ databases">
        <title>Depth-based differentiation of microbial function through sediment-hosted aquifers and enrichment of novel symbionts in the deep terrestrial subsurface.</title>
        <authorList>
            <person name="Probst A.J."/>
            <person name="Ladd B."/>
            <person name="Jarett J.K."/>
            <person name="Geller-Mcgrath D.E."/>
            <person name="Sieber C.M."/>
            <person name="Emerson J.B."/>
            <person name="Anantharaman K."/>
            <person name="Thomas B.C."/>
            <person name="Malmstrom R."/>
            <person name="Stieglmeier M."/>
            <person name="Klingl A."/>
            <person name="Woyke T."/>
            <person name="Ryan C.M."/>
            <person name="Banfield J.F."/>
        </authorList>
    </citation>
    <scope>NUCLEOTIDE SEQUENCE [LARGE SCALE GENOMIC DNA]</scope>
    <source>
        <strain evidence="2">CG23_combo_of_CG06-09_8_20_14_all_37_13</strain>
    </source>
</reference>
<evidence type="ECO:0000313" key="3">
    <source>
        <dbReference type="Proteomes" id="UP000231480"/>
    </source>
</evidence>
<keyword evidence="1" id="KW-1133">Transmembrane helix</keyword>
<feature type="transmembrane region" description="Helical" evidence="1">
    <location>
        <begin position="12"/>
        <end position="32"/>
    </location>
</feature>
<keyword evidence="1" id="KW-0472">Membrane</keyword>
<dbReference type="EMBL" id="PCRH01000046">
    <property type="protein sequence ID" value="PIP17039.1"/>
    <property type="molecule type" value="Genomic_DNA"/>
</dbReference>
<keyword evidence="1" id="KW-0812">Transmembrane</keyword>
<protein>
    <submittedName>
        <fullName evidence="2">Uncharacterized protein</fullName>
    </submittedName>
</protein>
<comment type="caution">
    <text evidence="2">The sequence shown here is derived from an EMBL/GenBank/DDBJ whole genome shotgun (WGS) entry which is preliminary data.</text>
</comment>
<name>A0A2G9YCR6_9BACT</name>
<sequence length="86" mass="10062">MLRLKSISLNKVIFIISGLTLILILLLFYFYLGRPIFIPRGELFLMQTEKVQIQKELFQKVISDLEIRSQKAQNALDKLHADPFKL</sequence>
<gene>
    <name evidence="2" type="ORF">COX44_02120</name>
</gene>
<dbReference type="Proteomes" id="UP000231480">
    <property type="component" value="Unassembled WGS sequence"/>
</dbReference>
<accession>A0A2G9YCR6</accession>
<proteinExistence type="predicted"/>